<protein>
    <submittedName>
        <fullName evidence="8">Acetylserotonin O-methyltransferase</fullName>
    </submittedName>
</protein>
<feature type="domain" description="O-methyltransferase dimerisation" evidence="7">
    <location>
        <begin position="20"/>
        <end position="105"/>
    </location>
</feature>
<evidence type="ECO:0000256" key="2">
    <source>
        <dbReference type="ARBA" id="ARBA00022679"/>
    </source>
</evidence>
<dbReference type="Gene3D" id="3.40.50.150">
    <property type="entry name" value="Vaccinia Virus protein VP39"/>
    <property type="match status" value="1"/>
</dbReference>
<dbReference type="InterPro" id="IPR036388">
    <property type="entry name" value="WH-like_DNA-bd_sf"/>
</dbReference>
<accession>A0AAE2CJ32</accession>
<dbReference type="FunFam" id="3.40.50.150:FF:000294">
    <property type="entry name" value="O-methyltransferase family protein"/>
    <property type="match status" value="1"/>
</dbReference>
<keyword evidence="1" id="KW-0489">Methyltransferase</keyword>
<feature type="domain" description="O-methyltransferase C-terminal" evidence="6">
    <location>
        <begin position="127"/>
        <end position="333"/>
    </location>
</feature>
<sequence length="352" mass="38536">MELKSFKEADEEALAQLDMWKYALGFTPTALVKCAIELQIADVLESHGGAMTLSQLSAALGCSSSTLHRIMRYLMHRGFFKQVASGGQESSICYVQTPLSRLLIKNGGNSMAALLLLESSHAMLAPWHRLSASALISGASAFDAAHGEDLWKHTAENPVHSKLFNDAMACRARLDISAIINHYPEAFKGINSLVDVGGGDGTALRMLVKAYPWIHGINFDLPHVVSVAPQCEGIEHVQGNMFDIVPKADAAFLMSVLHDWGDDECIDILRKCREAIPKDTGKVIIAEAVIDEGEEDKYTDVRLALDMVMLAHTGKGKERTIEEWEYVVNAAGFTRFTVKHIPATISVIEAYP</sequence>
<evidence type="ECO:0000259" key="7">
    <source>
        <dbReference type="Pfam" id="PF08100"/>
    </source>
</evidence>
<evidence type="ECO:0000313" key="9">
    <source>
        <dbReference type="Proteomes" id="UP001293254"/>
    </source>
</evidence>
<comment type="caution">
    <text evidence="8">The sequence shown here is derived from an EMBL/GenBank/DDBJ whole genome shotgun (WGS) entry which is preliminary data.</text>
</comment>
<proteinExistence type="inferred from homology"/>
<dbReference type="GO" id="GO:0008171">
    <property type="term" value="F:O-methyltransferase activity"/>
    <property type="evidence" value="ECO:0007669"/>
    <property type="project" value="InterPro"/>
</dbReference>
<evidence type="ECO:0000256" key="1">
    <source>
        <dbReference type="ARBA" id="ARBA00022603"/>
    </source>
</evidence>
<dbReference type="Pfam" id="PF08100">
    <property type="entry name" value="Dimerisation"/>
    <property type="match status" value="1"/>
</dbReference>
<dbReference type="GO" id="GO:0032259">
    <property type="term" value="P:methylation"/>
    <property type="evidence" value="ECO:0007669"/>
    <property type="project" value="UniProtKB-KW"/>
</dbReference>
<keyword evidence="2" id="KW-0808">Transferase</keyword>
<dbReference type="PIRSF" id="PIRSF005739">
    <property type="entry name" value="O-mtase"/>
    <property type="match status" value="1"/>
</dbReference>
<dbReference type="EMBL" id="JACGWO010000006">
    <property type="protein sequence ID" value="KAK4424023.1"/>
    <property type="molecule type" value="Genomic_DNA"/>
</dbReference>
<dbReference type="GO" id="GO:0046983">
    <property type="term" value="F:protein dimerization activity"/>
    <property type="evidence" value="ECO:0007669"/>
    <property type="project" value="InterPro"/>
</dbReference>
<organism evidence="8 9">
    <name type="scientific">Sesamum alatum</name>
    <dbReference type="NCBI Taxonomy" id="300844"/>
    <lineage>
        <taxon>Eukaryota</taxon>
        <taxon>Viridiplantae</taxon>
        <taxon>Streptophyta</taxon>
        <taxon>Embryophyta</taxon>
        <taxon>Tracheophyta</taxon>
        <taxon>Spermatophyta</taxon>
        <taxon>Magnoliopsida</taxon>
        <taxon>eudicotyledons</taxon>
        <taxon>Gunneridae</taxon>
        <taxon>Pentapetalae</taxon>
        <taxon>asterids</taxon>
        <taxon>lamiids</taxon>
        <taxon>Lamiales</taxon>
        <taxon>Pedaliaceae</taxon>
        <taxon>Sesamum</taxon>
    </lineage>
</organism>
<dbReference type="CDD" id="cd02440">
    <property type="entry name" value="AdoMet_MTases"/>
    <property type="match status" value="1"/>
</dbReference>
<dbReference type="PROSITE" id="PS51683">
    <property type="entry name" value="SAM_OMT_II"/>
    <property type="match status" value="1"/>
</dbReference>
<dbReference type="SUPFAM" id="SSF53335">
    <property type="entry name" value="S-adenosyl-L-methionine-dependent methyltransferases"/>
    <property type="match status" value="1"/>
</dbReference>
<dbReference type="PANTHER" id="PTHR11746">
    <property type="entry name" value="O-METHYLTRANSFERASE"/>
    <property type="match status" value="1"/>
</dbReference>
<dbReference type="AlphaFoldDB" id="A0AAE2CJ32"/>
<gene>
    <name evidence="8" type="ORF">Salat_1595700</name>
</gene>
<keyword evidence="9" id="KW-1185">Reference proteome</keyword>
<dbReference type="InterPro" id="IPR036390">
    <property type="entry name" value="WH_DNA-bd_sf"/>
</dbReference>
<name>A0AAE2CJ32_9LAMI</name>
<evidence type="ECO:0000259" key="6">
    <source>
        <dbReference type="Pfam" id="PF00891"/>
    </source>
</evidence>
<evidence type="ECO:0000256" key="5">
    <source>
        <dbReference type="PIRSR" id="PIRSR005739-1"/>
    </source>
</evidence>
<dbReference type="SUPFAM" id="SSF46785">
    <property type="entry name" value="Winged helix' DNA-binding domain"/>
    <property type="match status" value="1"/>
</dbReference>
<comment type="similarity">
    <text evidence="4">Belongs to the class I-like SAM-binding methyltransferase superfamily. Cation-independent O-methyltransferase family. COMT subfamily.</text>
</comment>
<dbReference type="Pfam" id="PF00891">
    <property type="entry name" value="Methyltransf_2"/>
    <property type="match status" value="1"/>
</dbReference>
<reference evidence="8" key="2">
    <citation type="journal article" date="2024" name="Plant">
        <title>Genomic evolution and insights into agronomic trait innovations of Sesamum species.</title>
        <authorList>
            <person name="Miao H."/>
            <person name="Wang L."/>
            <person name="Qu L."/>
            <person name="Liu H."/>
            <person name="Sun Y."/>
            <person name="Le M."/>
            <person name="Wang Q."/>
            <person name="Wei S."/>
            <person name="Zheng Y."/>
            <person name="Lin W."/>
            <person name="Duan Y."/>
            <person name="Cao H."/>
            <person name="Xiong S."/>
            <person name="Wang X."/>
            <person name="Wei L."/>
            <person name="Li C."/>
            <person name="Ma Q."/>
            <person name="Ju M."/>
            <person name="Zhao R."/>
            <person name="Li G."/>
            <person name="Mu C."/>
            <person name="Tian Q."/>
            <person name="Mei H."/>
            <person name="Zhang T."/>
            <person name="Gao T."/>
            <person name="Zhang H."/>
        </authorList>
    </citation>
    <scope>NUCLEOTIDE SEQUENCE</scope>
    <source>
        <strain evidence="8">3651</strain>
    </source>
</reference>
<dbReference type="InterPro" id="IPR029063">
    <property type="entry name" value="SAM-dependent_MTases_sf"/>
</dbReference>
<evidence type="ECO:0000256" key="4">
    <source>
        <dbReference type="ARBA" id="ARBA00034481"/>
    </source>
</evidence>
<dbReference type="Proteomes" id="UP001293254">
    <property type="component" value="Unassembled WGS sequence"/>
</dbReference>
<dbReference type="InterPro" id="IPR012967">
    <property type="entry name" value="COMT_dimerisation"/>
</dbReference>
<evidence type="ECO:0000256" key="3">
    <source>
        <dbReference type="ARBA" id="ARBA00022691"/>
    </source>
</evidence>
<dbReference type="InterPro" id="IPR016461">
    <property type="entry name" value="COMT-like"/>
</dbReference>
<evidence type="ECO:0000313" key="8">
    <source>
        <dbReference type="EMBL" id="KAK4424023.1"/>
    </source>
</evidence>
<dbReference type="Gene3D" id="1.10.10.10">
    <property type="entry name" value="Winged helix-like DNA-binding domain superfamily/Winged helix DNA-binding domain"/>
    <property type="match status" value="1"/>
</dbReference>
<keyword evidence="3" id="KW-0949">S-adenosyl-L-methionine</keyword>
<dbReference type="InterPro" id="IPR001077">
    <property type="entry name" value="COMT_C"/>
</dbReference>
<reference evidence="8" key="1">
    <citation type="submission" date="2020-06" db="EMBL/GenBank/DDBJ databases">
        <authorList>
            <person name="Li T."/>
            <person name="Hu X."/>
            <person name="Zhang T."/>
            <person name="Song X."/>
            <person name="Zhang H."/>
            <person name="Dai N."/>
            <person name="Sheng W."/>
            <person name="Hou X."/>
            <person name="Wei L."/>
        </authorList>
    </citation>
    <scope>NUCLEOTIDE SEQUENCE</scope>
    <source>
        <strain evidence="8">3651</strain>
        <tissue evidence="8">Leaf</tissue>
    </source>
</reference>
<feature type="active site" description="Proton acceptor" evidence="5">
    <location>
        <position position="258"/>
    </location>
</feature>